<dbReference type="Gene3D" id="3.90.228.10">
    <property type="match status" value="1"/>
</dbReference>
<protein>
    <submittedName>
        <fullName evidence="1">Uncharacterized protein</fullName>
    </submittedName>
</protein>
<organism evidence="1 2">
    <name type="scientific">Tribolium castaneum</name>
    <name type="common">Red flour beetle</name>
    <dbReference type="NCBI Taxonomy" id="7070"/>
    <lineage>
        <taxon>Eukaryota</taxon>
        <taxon>Metazoa</taxon>
        <taxon>Ecdysozoa</taxon>
        <taxon>Arthropoda</taxon>
        <taxon>Hexapoda</taxon>
        <taxon>Insecta</taxon>
        <taxon>Pterygota</taxon>
        <taxon>Neoptera</taxon>
        <taxon>Endopterygota</taxon>
        <taxon>Coleoptera</taxon>
        <taxon>Polyphaga</taxon>
        <taxon>Cucujiformia</taxon>
        <taxon>Tenebrionidae</taxon>
        <taxon>Tenebrionidae incertae sedis</taxon>
        <taxon>Tribolium</taxon>
    </lineage>
</organism>
<accession>A0A139WFA8</accession>
<gene>
    <name evidence="1" type="primary">AUGUSTUS-3.0.2_33866</name>
    <name evidence="1" type="ORF">TcasGA2_TC033866</name>
</gene>
<dbReference type="Proteomes" id="UP000007266">
    <property type="component" value="Linkage group 7"/>
</dbReference>
<sequence length="157" mass="18564">MLNVIRQYIPHDWDENLGNCTDLSQYSDEYKSVINDVNEALQTTTIANRRIQRVQDIYAFGQFLIREQQLLKSESTTLYRVRRFVQVSRLYVNKVVEYNLDQRRCGLGQSLTLNRKLNYYDPNKVIVVVKVLETDPQSSETTVKRSSDYYVEYIVHI</sequence>
<evidence type="ECO:0000313" key="2">
    <source>
        <dbReference type="Proteomes" id="UP000007266"/>
    </source>
</evidence>
<reference evidence="1 2" key="2">
    <citation type="journal article" date="2010" name="Nucleic Acids Res.">
        <title>BeetleBase in 2010: revisions to provide comprehensive genomic information for Tribolium castaneum.</title>
        <authorList>
            <person name="Kim H.S."/>
            <person name="Murphy T."/>
            <person name="Xia J."/>
            <person name="Caragea D."/>
            <person name="Park Y."/>
            <person name="Beeman R.W."/>
            <person name="Lorenzen M.D."/>
            <person name="Butcher S."/>
            <person name="Manak J.R."/>
            <person name="Brown S.J."/>
        </authorList>
    </citation>
    <scope>GENOME REANNOTATION</scope>
    <source>
        <strain evidence="1 2">Georgia GA2</strain>
    </source>
</reference>
<name>A0A139WFA8_TRICA</name>
<dbReference type="AlphaFoldDB" id="A0A139WFA8"/>
<dbReference type="OMA" id="WPHEDRI"/>
<dbReference type="EMBL" id="KQ971354">
    <property type="protein sequence ID" value="KYB26559.1"/>
    <property type="molecule type" value="Genomic_DNA"/>
</dbReference>
<dbReference type="InParanoid" id="A0A139WFA8"/>
<reference evidence="1 2" key="1">
    <citation type="journal article" date="2008" name="Nature">
        <title>The genome of the model beetle and pest Tribolium castaneum.</title>
        <authorList>
            <consortium name="Tribolium Genome Sequencing Consortium"/>
            <person name="Richards S."/>
            <person name="Gibbs R.A."/>
            <person name="Weinstock G.M."/>
            <person name="Brown S.J."/>
            <person name="Denell R."/>
            <person name="Beeman R.W."/>
            <person name="Gibbs R."/>
            <person name="Beeman R.W."/>
            <person name="Brown S.J."/>
            <person name="Bucher G."/>
            <person name="Friedrich M."/>
            <person name="Grimmelikhuijzen C.J."/>
            <person name="Klingler M."/>
            <person name="Lorenzen M."/>
            <person name="Richards S."/>
            <person name="Roth S."/>
            <person name="Schroder R."/>
            <person name="Tautz D."/>
            <person name="Zdobnov E.M."/>
            <person name="Muzny D."/>
            <person name="Gibbs R.A."/>
            <person name="Weinstock G.M."/>
            <person name="Attaway T."/>
            <person name="Bell S."/>
            <person name="Buhay C.J."/>
            <person name="Chandrabose M.N."/>
            <person name="Chavez D."/>
            <person name="Clerk-Blankenburg K.P."/>
            <person name="Cree A."/>
            <person name="Dao M."/>
            <person name="Davis C."/>
            <person name="Chacko J."/>
            <person name="Dinh H."/>
            <person name="Dugan-Rocha S."/>
            <person name="Fowler G."/>
            <person name="Garner T.T."/>
            <person name="Garnes J."/>
            <person name="Gnirke A."/>
            <person name="Hawes A."/>
            <person name="Hernandez J."/>
            <person name="Hines S."/>
            <person name="Holder M."/>
            <person name="Hume J."/>
            <person name="Jhangiani S.N."/>
            <person name="Joshi V."/>
            <person name="Khan Z.M."/>
            <person name="Jackson L."/>
            <person name="Kovar C."/>
            <person name="Kowis A."/>
            <person name="Lee S."/>
            <person name="Lewis L.R."/>
            <person name="Margolis J."/>
            <person name="Morgan M."/>
            <person name="Nazareth L.V."/>
            <person name="Nguyen N."/>
            <person name="Okwuonu G."/>
            <person name="Parker D."/>
            <person name="Richards S."/>
            <person name="Ruiz S.J."/>
            <person name="Santibanez J."/>
            <person name="Savard J."/>
            <person name="Scherer S.E."/>
            <person name="Schneider B."/>
            <person name="Sodergren E."/>
            <person name="Tautz D."/>
            <person name="Vattahil S."/>
            <person name="Villasana D."/>
            <person name="White C.S."/>
            <person name="Wright R."/>
            <person name="Park Y."/>
            <person name="Beeman R.W."/>
            <person name="Lord J."/>
            <person name="Oppert B."/>
            <person name="Lorenzen M."/>
            <person name="Brown S."/>
            <person name="Wang L."/>
            <person name="Savard J."/>
            <person name="Tautz D."/>
            <person name="Richards S."/>
            <person name="Weinstock G."/>
            <person name="Gibbs R.A."/>
            <person name="Liu Y."/>
            <person name="Worley K."/>
            <person name="Weinstock G."/>
            <person name="Elsik C.G."/>
            <person name="Reese J.T."/>
            <person name="Elhaik E."/>
            <person name="Landan G."/>
            <person name="Graur D."/>
            <person name="Arensburger P."/>
            <person name="Atkinson P."/>
            <person name="Beeman R.W."/>
            <person name="Beidler J."/>
            <person name="Brown S.J."/>
            <person name="Demuth J.P."/>
            <person name="Drury D.W."/>
            <person name="Du Y.Z."/>
            <person name="Fujiwara H."/>
            <person name="Lorenzen M."/>
            <person name="Maselli V."/>
            <person name="Osanai M."/>
            <person name="Park Y."/>
            <person name="Robertson H.M."/>
            <person name="Tu Z."/>
            <person name="Wang J.J."/>
            <person name="Wang S."/>
            <person name="Richards S."/>
            <person name="Song H."/>
            <person name="Zhang L."/>
            <person name="Sodergren E."/>
            <person name="Werner D."/>
            <person name="Stanke M."/>
            <person name="Morgenstern B."/>
            <person name="Solovyev V."/>
            <person name="Kosarev P."/>
            <person name="Brown G."/>
            <person name="Chen H.C."/>
            <person name="Ermolaeva O."/>
            <person name="Hlavina W."/>
            <person name="Kapustin Y."/>
            <person name="Kiryutin B."/>
            <person name="Kitts P."/>
            <person name="Maglott D."/>
            <person name="Pruitt K."/>
            <person name="Sapojnikov V."/>
            <person name="Souvorov A."/>
            <person name="Mackey A.J."/>
            <person name="Waterhouse R.M."/>
            <person name="Wyder S."/>
            <person name="Zdobnov E.M."/>
            <person name="Zdobnov E.M."/>
            <person name="Wyder S."/>
            <person name="Kriventseva E.V."/>
            <person name="Kadowaki T."/>
            <person name="Bork P."/>
            <person name="Aranda M."/>
            <person name="Bao R."/>
            <person name="Beermann A."/>
            <person name="Berns N."/>
            <person name="Bolognesi R."/>
            <person name="Bonneton F."/>
            <person name="Bopp D."/>
            <person name="Brown S.J."/>
            <person name="Bucher G."/>
            <person name="Butts T."/>
            <person name="Chaumot A."/>
            <person name="Denell R.E."/>
            <person name="Ferrier D.E."/>
            <person name="Friedrich M."/>
            <person name="Gordon C.M."/>
            <person name="Jindra M."/>
            <person name="Klingler M."/>
            <person name="Lan Q."/>
            <person name="Lattorff H.M."/>
            <person name="Laudet V."/>
            <person name="von Levetsow C."/>
            <person name="Liu Z."/>
            <person name="Lutz R."/>
            <person name="Lynch J.A."/>
            <person name="da Fonseca R.N."/>
            <person name="Posnien N."/>
            <person name="Reuter R."/>
            <person name="Roth S."/>
            <person name="Savard J."/>
            <person name="Schinko J.B."/>
            <person name="Schmitt C."/>
            <person name="Schoppmeier M."/>
            <person name="Schroder R."/>
            <person name="Shippy T.D."/>
            <person name="Simonnet F."/>
            <person name="Marques-Souza H."/>
            <person name="Tautz D."/>
            <person name="Tomoyasu Y."/>
            <person name="Trauner J."/>
            <person name="Van der Zee M."/>
            <person name="Vervoort M."/>
            <person name="Wittkopp N."/>
            <person name="Wimmer E.A."/>
            <person name="Yang X."/>
            <person name="Jones A.K."/>
            <person name="Sattelle D.B."/>
            <person name="Ebert P.R."/>
            <person name="Nelson D."/>
            <person name="Scott J.G."/>
            <person name="Beeman R.W."/>
            <person name="Muthukrishnan S."/>
            <person name="Kramer K.J."/>
            <person name="Arakane Y."/>
            <person name="Beeman R.W."/>
            <person name="Zhu Q."/>
            <person name="Hogenkamp D."/>
            <person name="Dixit R."/>
            <person name="Oppert B."/>
            <person name="Jiang H."/>
            <person name="Zou Z."/>
            <person name="Marshall J."/>
            <person name="Elpidina E."/>
            <person name="Vinokurov K."/>
            <person name="Oppert C."/>
            <person name="Zou Z."/>
            <person name="Evans J."/>
            <person name="Lu Z."/>
            <person name="Zhao P."/>
            <person name="Sumathipala N."/>
            <person name="Altincicek B."/>
            <person name="Vilcinskas A."/>
            <person name="Williams M."/>
            <person name="Hultmark D."/>
            <person name="Hetru C."/>
            <person name="Jiang H."/>
            <person name="Grimmelikhuijzen C.J."/>
            <person name="Hauser F."/>
            <person name="Cazzamali G."/>
            <person name="Williamson M."/>
            <person name="Park Y."/>
            <person name="Li B."/>
            <person name="Tanaka Y."/>
            <person name="Predel R."/>
            <person name="Neupert S."/>
            <person name="Schachtner J."/>
            <person name="Verleyen P."/>
            <person name="Raible F."/>
            <person name="Bork P."/>
            <person name="Friedrich M."/>
            <person name="Walden K.K."/>
            <person name="Robertson H.M."/>
            <person name="Angeli S."/>
            <person name="Foret S."/>
            <person name="Bucher G."/>
            <person name="Schuetz S."/>
            <person name="Maleszka R."/>
            <person name="Wimmer E.A."/>
            <person name="Beeman R.W."/>
            <person name="Lorenzen M."/>
            <person name="Tomoyasu Y."/>
            <person name="Miller S.C."/>
            <person name="Grossmann D."/>
            <person name="Bucher G."/>
        </authorList>
    </citation>
    <scope>NUCLEOTIDE SEQUENCE [LARGE SCALE GENOMIC DNA]</scope>
    <source>
        <strain evidence="1 2">Georgia GA2</strain>
    </source>
</reference>
<proteinExistence type="predicted"/>
<evidence type="ECO:0000313" key="1">
    <source>
        <dbReference type="EMBL" id="KYB26559.1"/>
    </source>
</evidence>
<keyword evidence="2" id="KW-1185">Reference proteome</keyword>